<gene>
    <name evidence="10" type="ORF">ACFSBI_02680</name>
</gene>
<dbReference type="PANTHER" id="PTHR11776">
    <property type="entry name" value="ADENINE PHOSPHORIBOSYLTRANSFERASE"/>
    <property type="match status" value="1"/>
</dbReference>
<evidence type="ECO:0000259" key="9">
    <source>
        <dbReference type="Pfam" id="PF00156"/>
    </source>
</evidence>
<dbReference type="CDD" id="cd06223">
    <property type="entry name" value="PRTases_typeI"/>
    <property type="match status" value="1"/>
</dbReference>
<organism evidence="10 11">
    <name type="scientific">Amnibacterium endophyticum</name>
    <dbReference type="NCBI Taxonomy" id="2109337"/>
    <lineage>
        <taxon>Bacteria</taxon>
        <taxon>Bacillati</taxon>
        <taxon>Actinomycetota</taxon>
        <taxon>Actinomycetes</taxon>
        <taxon>Micrococcales</taxon>
        <taxon>Microbacteriaceae</taxon>
        <taxon>Amnibacterium</taxon>
    </lineage>
</organism>
<keyword evidence="4" id="KW-0963">Cytoplasm</keyword>
<accession>A0ABW4LB39</accession>
<dbReference type="InterPro" id="IPR000836">
    <property type="entry name" value="PRTase_dom"/>
</dbReference>
<evidence type="ECO:0000256" key="7">
    <source>
        <dbReference type="ARBA" id="ARBA00022726"/>
    </source>
</evidence>
<evidence type="ECO:0000256" key="4">
    <source>
        <dbReference type="ARBA" id="ARBA00022490"/>
    </source>
</evidence>
<comment type="subcellular location">
    <subcellularLocation>
        <location evidence="1">Cytoplasm</location>
    </subcellularLocation>
</comment>
<evidence type="ECO:0000313" key="11">
    <source>
        <dbReference type="Proteomes" id="UP001597347"/>
    </source>
</evidence>
<comment type="subunit">
    <text evidence="3">Homodimer.</text>
</comment>
<keyword evidence="7" id="KW-0660">Purine salvage</keyword>
<keyword evidence="5 10" id="KW-0328">Glycosyltransferase</keyword>
<dbReference type="EMBL" id="JBHUEA010000003">
    <property type="protein sequence ID" value="MFD1720443.1"/>
    <property type="molecule type" value="Genomic_DNA"/>
</dbReference>
<sequence length="187" mass="20639">MTPIDPELRQALIDGYDEISDRNSDGVVFVNRDGWWQDPLIIQRLPVALVAPFRDQAPTVVLGPQSSGYLLGPLAARELGVGFVAARKEVALAADSDDWIRTTTAPDYRDRHLELGFRRGAVGGGDRVLVVDDWADTGSQLLALHRLVEQAEARVVGTVVIADGLTDSRVRRDLRLTSLVHARELWH</sequence>
<dbReference type="PANTHER" id="PTHR11776:SF7">
    <property type="entry name" value="PHOSPHORIBOSYLTRANSFERASE DOMAIN-CONTAINING PROTEIN"/>
    <property type="match status" value="1"/>
</dbReference>
<dbReference type="RefSeq" id="WP_377931774.1">
    <property type="nucleotide sequence ID" value="NZ_JBHUEA010000003.1"/>
</dbReference>
<evidence type="ECO:0000256" key="8">
    <source>
        <dbReference type="ARBA" id="ARBA00025704"/>
    </source>
</evidence>
<feature type="domain" description="Phosphoribosyltransferase" evidence="9">
    <location>
        <begin position="56"/>
        <end position="170"/>
    </location>
</feature>
<comment type="similarity">
    <text evidence="2">Belongs to the purine/pyrimidine phosphoribosyltransferase family.</text>
</comment>
<comment type="pathway">
    <text evidence="8">Purine metabolism.</text>
</comment>
<comment type="caution">
    <text evidence="10">The sequence shown here is derived from an EMBL/GenBank/DDBJ whole genome shotgun (WGS) entry which is preliminary data.</text>
</comment>
<keyword evidence="11" id="KW-1185">Reference proteome</keyword>
<protein>
    <submittedName>
        <fullName evidence="10">Phosphoribosyltransferase family protein</fullName>
    </submittedName>
</protein>
<dbReference type="Gene3D" id="3.40.50.2020">
    <property type="match status" value="1"/>
</dbReference>
<evidence type="ECO:0000256" key="6">
    <source>
        <dbReference type="ARBA" id="ARBA00022679"/>
    </source>
</evidence>
<dbReference type="Pfam" id="PF00156">
    <property type="entry name" value="Pribosyltran"/>
    <property type="match status" value="1"/>
</dbReference>
<evidence type="ECO:0000256" key="1">
    <source>
        <dbReference type="ARBA" id="ARBA00004496"/>
    </source>
</evidence>
<dbReference type="InterPro" id="IPR029057">
    <property type="entry name" value="PRTase-like"/>
</dbReference>
<dbReference type="GO" id="GO:0016757">
    <property type="term" value="F:glycosyltransferase activity"/>
    <property type="evidence" value="ECO:0007669"/>
    <property type="project" value="UniProtKB-KW"/>
</dbReference>
<name>A0ABW4LB39_9MICO</name>
<evidence type="ECO:0000313" key="10">
    <source>
        <dbReference type="EMBL" id="MFD1720443.1"/>
    </source>
</evidence>
<evidence type="ECO:0000256" key="3">
    <source>
        <dbReference type="ARBA" id="ARBA00011738"/>
    </source>
</evidence>
<dbReference type="InterPro" id="IPR050120">
    <property type="entry name" value="Adenine_PRTase"/>
</dbReference>
<dbReference type="Proteomes" id="UP001597347">
    <property type="component" value="Unassembled WGS sequence"/>
</dbReference>
<dbReference type="SUPFAM" id="SSF53271">
    <property type="entry name" value="PRTase-like"/>
    <property type="match status" value="1"/>
</dbReference>
<keyword evidence="6" id="KW-0808">Transferase</keyword>
<proteinExistence type="inferred from homology"/>
<evidence type="ECO:0000256" key="2">
    <source>
        <dbReference type="ARBA" id="ARBA00008391"/>
    </source>
</evidence>
<reference evidence="11" key="1">
    <citation type="journal article" date="2019" name="Int. J. Syst. Evol. Microbiol.">
        <title>The Global Catalogue of Microorganisms (GCM) 10K type strain sequencing project: providing services to taxonomists for standard genome sequencing and annotation.</title>
        <authorList>
            <consortium name="The Broad Institute Genomics Platform"/>
            <consortium name="The Broad Institute Genome Sequencing Center for Infectious Disease"/>
            <person name="Wu L."/>
            <person name="Ma J."/>
        </authorList>
    </citation>
    <scope>NUCLEOTIDE SEQUENCE [LARGE SCALE GENOMIC DNA]</scope>
    <source>
        <strain evidence="11">CGMCC 1.12471</strain>
    </source>
</reference>
<evidence type="ECO:0000256" key="5">
    <source>
        <dbReference type="ARBA" id="ARBA00022676"/>
    </source>
</evidence>